<dbReference type="Pfam" id="PF01048">
    <property type="entry name" value="PNP_UDP_1"/>
    <property type="match status" value="1"/>
</dbReference>
<evidence type="ECO:0000313" key="3">
    <source>
        <dbReference type="Proteomes" id="UP000002593"/>
    </source>
</evidence>
<dbReference type="SUPFAM" id="SSF53167">
    <property type="entry name" value="Purine and uridine phosphorylases"/>
    <property type="match status" value="1"/>
</dbReference>
<organism evidence="2 3">
    <name type="scientific">Hyperthermus butylicus (strain DSM 5456 / JCM 9403 / PLM1-5)</name>
    <dbReference type="NCBI Taxonomy" id="415426"/>
    <lineage>
        <taxon>Archaea</taxon>
        <taxon>Thermoproteota</taxon>
        <taxon>Thermoprotei</taxon>
        <taxon>Desulfurococcales</taxon>
        <taxon>Pyrodictiaceae</taxon>
        <taxon>Hyperthermus</taxon>
    </lineage>
</organism>
<gene>
    <name evidence="2" type="ordered locus">Hbut_0611</name>
</gene>
<dbReference type="EnsemblBacteria" id="ABM80470">
    <property type="protein sequence ID" value="ABM80470"/>
    <property type="gene ID" value="Hbut_0611"/>
</dbReference>
<name>A2BKF9_HYPBU</name>
<evidence type="ECO:0000259" key="1">
    <source>
        <dbReference type="Pfam" id="PF01048"/>
    </source>
</evidence>
<dbReference type="STRING" id="415426.Hbut_0611"/>
<protein>
    <submittedName>
        <fullName evidence="2">Phosphorylase family protein</fullName>
    </submittedName>
</protein>
<dbReference type="KEGG" id="hbu:Hbut_0611"/>
<evidence type="ECO:0000313" key="2">
    <source>
        <dbReference type="EMBL" id="ABM80470.1"/>
    </source>
</evidence>
<dbReference type="InterPro" id="IPR000845">
    <property type="entry name" value="Nucleoside_phosphorylase_d"/>
</dbReference>
<feature type="domain" description="Nucleoside phosphorylase" evidence="1">
    <location>
        <begin position="15"/>
        <end position="107"/>
    </location>
</feature>
<dbReference type="GO" id="GO:0003824">
    <property type="term" value="F:catalytic activity"/>
    <property type="evidence" value="ECO:0007669"/>
    <property type="project" value="InterPro"/>
</dbReference>
<sequence length="118" mass="12707">MRMLGAVKLSGWLFKSFMGVYRGKEVLVALPYPGSPDAVAVLEVLAAMGGSVFVVVGRVGAIHPTLSVGDVFVPTWGLREEGVSFHYVPDTDFIPKPDAELADALYRRAIGLKGEEEN</sequence>
<dbReference type="InterPro" id="IPR035994">
    <property type="entry name" value="Nucleoside_phosphorylase_sf"/>
</dbReference>
<dbReference type="HOGENOM" id="CLU_2067769_0_0_2"/>
<dbReference type="AlphaFoldDB" id="A2BKF9"/>
<dbReference type="GO" id="GO:0009116">
    <property type="term" value="P:nucleoside metabolic process"/>
    <property type="evidence" value="ECO:0007669"/>
    <property type="project" value="InterPro"/>
</dbReference>
<keyword evidence="3" id="KW-1185">Reference proteome</keyword>
<dbReference type="Proteomes" id="UP000002593">
    <property type="component" value="Chromosome"/>
</dbReference>
<dbReference type="EMBL" id="CP000493">
    <property type="protein sequence ID" value="ABM80470.1"/>
    <property type="molecule type" value="Genomic_DNA"/>
</dbReference>
<accession>A2BKF9</accession>
<dbReference type="Gene3D" id="3.40.50.1580">
    <property type="entry name" value="Nucleoside phosphorylase domain"/>
    <property type="match status" value="1"/>
</dbReference>
<proteinExistence type="predicted"/>
<reference evidence="2 3" key="1">
    <citation type="journal article" date="2007" name="Archaea">
        <title>The genome of Hyperthermus butylicus: a sulfur-reducing, peptide fermenting, neutrophilic Crenarchaeote growing up to 108 degrees C.</title>
        <authorList>
            <person name="Brugger K."/>
            <person name="Chen L."/>
            <person name="Stark M."/>
            <person name="Zibat A."/>
            <person name="Redder P."/>
            <person name="Ruepp A."/>
            <person name="Awayez M."/>
            <person name="She Q."/>
            <person name="Garrett R.A."/>
            <person name="Klenk H.P."/>
        </authorList>
    </citation>
    <scope>NUCLEOTIDE SEQUENCE [LARGE SCALE GENOMIC DNA]</scope>
    <source>
        <strain evidence="3">DSM 5456 / JCM 9403 / PLM1-5</strain>
    </source>
</reference>
<dbReference type="eggNOG" id="arCOG01324">
    <property type="taxonomic scope" value="Archaea"/>
</dbReference>